<evidence type="ECO:0000313" key="2">
    <source>
        <dbReference type="Proteomes" id="UP000053859"/>
    </source>
</evidence>
<name>A0A0K8PWG9_STRAJ</name>
<dbReference type="AlphaFoldDB" id="A0A0K8PWG9"/>
<evidence type="ECO:0000313" key="1">
    <source>
        <dbReference type="EMBL" id="GAP52136.1"/>
    </source>
</evidence>
<accession>A0A0K8PWG9</accession>
<reference evidence="1" key="1">
    <citation type="journal article" date="2015" name="Genome Announc.">
        <title>Draft Genome Sequence of Thiostrepton-Producing Streptomyces azureus ATCC 14921.</title>
        <authorList>
            <person name="Sakihara K."/>
            <person name="Maeda J."/>
            <person name="Tashiro K."/>
            <person name="Fujino Y."/>
            <person name="Kuhara S."/>
            <person name="Ohshima T."/>
            <person name="Ogata S."/>
            <person name="Doi K."/>
        </authorList>
    </citation>
    <scope>NUCLEOTIDE SEQUENCE [LARGE SCALE GENOMIC DNA]</scope>
    <source>
        <strain evidence="1">ATCC14921</strain>
    </source>
</reference>
<proteinExistence type="predicted"/>
<dbReference type="EMBL" id="DF968411">
    <property type="protein sequence ID" value="GAP52136.1"/>
    <property type="molecule type" value="Genomic_DNA"/>
</dbReference>
<protein>
    <submittedName>
        <fullName evidence="1">Uncharacterized protein</fullName>
    </submittedName>
</protein>
<dbReference type="Proteomes" id="UP000053859">
    <property type="component" value="Unassembled WGS sequence"/>
</dbReference>
<keyword evidence="2" id="KW-1185">Reference proteome</keyword>
<organism evidence="1 2">
    <name type="scientific">Streptomyces azureus</name>
    <dbReference type="NCBI Taxonomy" id="146537"/>
    <lineage>
        <taxon>Bacteria</taxon>
        <taxon>Bacillati</taxon>
        <taxon>Actinomycetota</taxon>
        <taxon>Actinomycetes</taxon>
        <taxon>Kitasatosporales</taxon>
        <taxon>Streptomycetaceae</taxon>
        <taxon>Streptomyces</taxon>
    </lineage>
</organism>
<sequence>MPTLPVAPVTTILMPVPLLTIRSSRPRRSSEMTEYPGRADCTWAADRTWAEESPGRTGESRPGRLKAWARMAVASRRKAPQGFSRTIVPVGGW</sequence>
<gene>
    <name evidence="1" type="ORF">SAZU_7009</name>
</gene>